<name>A0AAW8TIC1_9ENTE</name>
<evidence type="ECO:0000313" key="6">
    <source>
        <dbReference type="EMBL" id="MDT2636954.1"/>
    </source>
</evidence>
<dbReference type="CDD" id="cd04301">
    <property type="entry name" value="NAT_SF"/>
    <property type="match status" value="1"/>
</dbReference>
<dbReference type="Pfam" id="PF13508">
    <property type="entry name" value="Acetyltransf_7"/>
    <property type="match status" value="1"/>
</dbReference>
<feature type="domain" description="N-acetyltransferase" evidence="4">
    <location>
        <begin position="1"/>
        <end position="142"/>
    </location>
</feature>
<dbReference type="PROSITE" id="PS51186">
    <property type="entry name" value="GNAT"/>
    <property type="match status" value="1"/>
</dbReference>
<dbReference type="Proteomes" id="UP001245561">
    <property type="component" value="Unassembled WGS sequence"/>
</dbReference>
<dbReference type="EC" id="2.3.1.-" evidence="6"/>
<dbReference type="Gene3D" id="3.40.630.30">
    <property type="match status" value="1"/>
</dbReference>
<keyword evidence="2 6" id="KW-0012">Acyltransferase</keyword>
<dbReference type="EMBL" id="JARPYR010000004">
    <property type="protein sequence ID" value="MDT2596100.1"/>
    <property type="molecule type" value="Genomic_DNA"/>
</dbReference>
<evidence type="ECO:0000313" key="7">
    <source>
        <dbReference type="Proteomes" id="UP001245561"/>
    </source>
</evidence>
<gene>
    <name evidence="6" type="ORF">P7D36_05440</name>
    <name evidence="5" type="ORF">P7D39_03555</name>
</gene>
<proteinExistence type="predicted"/>
<dbReference type="EMBL" id="JARPYT010000005">
    <property type="protein sequence ID" value="MDT2636954.1"/>
    <property type="molecule type" value="Genomic_DNA"/>
</dbReference>
<dbReference type="PANTHER" id="PTHR43800:SF1">
    <property type="entry name" value="PEPTIDYL-LYSINE N-ACETYLTRANSFERASE YJAB"/>
    <property type="match status" value="1"/>
</dbReference>
<feature type="transmembrane region" description="Helical" evidence="3">
    <location>
        <begin position="61"/>
        <end position="78"/>
    </location>
</feature>
<dbReference type="InterPro" id="IPR016181">
    <property type="entry name" value="Acyl_CoA_acyltransferase"/>
</dbReference>
<dbReference type="InterPro" id="IPR000182">
    <property type="entry name" value="GNAT_dom"/>
</dbReference>
<evidence type="ECO:0000313" key="8">
    <source>
        <dbReference type="Proteomes" id="UP001256547"/>
    </source>
</evidence>
<dbReference type="AlphaFoldDB" id="A0AAW8TIC1"/>
<comment type="caution">
    <text evidence="6">The sequence shown here is derived from an EMBL/GenBank/DDBJ whole genome shotgun (WGS) entry which is preliminary data.</text>
</comment>
<evidence type="ECO:0000256" key="2">
    <source>
        <dbReference type="ARBA" id="ARBA00023315"/>
    </source>
</evidence>
<protein>
    <submittedName>
        <fullName evidence="6">GNAT family N-acetyltransferase</fullName>
        <ecNumber evidence="6">2.3.1.-</ecNumber>
    </submittedName>
</protein>
<keyword evidence="3" id="KW-0472">Membrane</keyword>
<sequence>MVKLIEHLDSSDLETISQIWLMSNLDTHDFIEKEHWLNNYSFVKKAFSSATIYAYYSDNKIVGFLGIINAYIAGIFILQDYRSLGIGTQLLKAIQSTHTKLTLDVYQKNTLAIKFYQKNGFHIQQEKLDIQTEEIEYFLEWHQ</sequence>
<dbReference type="Proteomes" id="UP001256547">
    <property type="component" value="Unassembled WGS sequence"/>
</dbReference>
<keyword evidence="3" id="KW-1133">Transmembrane helix</keyword>
<accession>A0AAW8TIC1</accession>
<dbReference type="PANTHER" id="PTHR43800">
    <property type="entry name" value="PEPTIDYL-LYSINE N-ACETYLTRANSFERASE YJAB"/>
    <property type="match status" value="1"/>
</dbReference>
<evidence type="ECO:0000256" key="1">
    <source>
        <dbReference type="ARBA" id="ARBA00022679"/>
    </source>
</evidence>
<evidence type="ECO:0000259" key="4">
    <source>
        <dbReference type="PROSITE" id="PS51186"/>
    </source>
</evidence>
<evidence type="ECO:0000313" key="5">
    <source>
        <dbReference type="EMBL" id="MDT2596100.1"/>
    </source>
</evidence>
<keyword evidence="1 6" id="KW-0808">Transferase</keyword>
<dbReference type="RefSeq" id="WP_137603423.1">
    <property type="nucleotide sequence ID" value="NZ_JARPYR010000004.1"/>
</dbReference>
<evidence type="ECO:0000256" key="3">
    <source>
        <dbReference type="SAM" id="Phobius"/>
    </source>
</evidence>
<reference evidence="6 8" key="1">
    <citation type="submission" date="2023-03" db="EMBL/GenBank/DDBJ databases">
        <authorList>
            <person name="Shen W."/>
            <person name="Cai J."/>
        </authorList>
    </citation>
    <scope>NUCLEOTIDE SEQUENCE</scope>
    <source>
        <strain evidence="6">P55-2</strain>
        <strain evidence="5 8">P72-2</strain>
    </source>
</reference>
<keyword evidence="8" id="KW-1185">Reference proteome</keyword>
<keyword evidence="3" id="KW-0812">Transmembrane</keyword>
<dbReference type="SUPFAM" id="SSF55729">
    <property type="entry name" value="Acyl-CoA N-acyltransferases (Nat)"/>
    <property type="match status" value="1"/>
</dbReference>
<organism evidence="6 7">
    <name type="scientific">Enterococcus dongliensis</name>
    <dbReference type="NCBI Taxonomy" id="2559925"/>
    <lineage>
        <taxon>Bacteria</taxon>
        <taxon>Bacillati</taxon>
        <taxon>Bacillota</taxon>
        <taxon>Bacilli</taxon>
        <taxon>Lactobacillales</taxon>
        <taxon>Enterococcaceae</taxon>
        <taxon>Enterococcus</taxon>
    </lineage>
</organism>
<dbReference type="GO" id="GO:0016747">
    <property type="term" value="F:acyltransferase activity, transferring groups other than amino-acyl groups"/>
    <property type="evidence" value="ECO:0007669"/>
    <property type="project" value="InterPro"/>
</dbReference>